<dbReference type="Proteomes" id="UP000271098">
    <property type="component" value="Unassembled WGS sequence"/>
</dbReference>
<reference evidence="1 2" key="2">
    <citation type="submission" date="2018-11" db="EMBL/GenBank/DDBJ databases">
        <authorList>
            <consortium name="Pathogen Informatics"/>
        </authorList>
    </citation>
    <scope>NUCLEOTIDE SEQUENCE [LARGE SCALE GENOMIC DNA]</scope>
</reference>
<evidence type="ECO:0000313" key="1">
    <source>
        <dbReference type="EMBL" id="VDN45027.1"/>
    </source>
</evidence>
<protein>
    <submittedName>
        <fullName evidence="1 3">Uncharacterized protein</fullName>
    </submittedName>
</protein>
<organism evidence="3">
    <name type="scientific">Gongylonema pulchrum</name>
    <dbReference type="NCBI Taxonomy" id="637853"/>
    <lineage>
        <taxon>Eukaryota</taxon>
        <taxon>Metazoa</taxon>
        <taxon>Ecdysozoa</taxon>
        <taxon>Nematoda</taxon>
        <taxon>Chromadorea</taxon>
        <taxon>Rhabditida</taxon>
        <taxon>Spirurina</taxon>
        <taxon>Spiruromorpha</taxon>
        <taxon>Spiruroidea</taxon>
        <taxon>Gongylonematidae</taxon>
        <taxon>Gongylonema</taxon>
    </lineage>
</organism>
<proteinExistence type="predicted"/>
<accession>A0A183EYK3</accession>
<sequence length="86" mass="9870">MKRAQLLFCYYMFLEDFFDFVILSFFEQKVAAMIGLMGLASGGQCFSVVELTYLNAADELPIYDWIISALQIVYNANFLPLIPRIP</sequence>
<evidence type="ECO:0000313" key="2">
    <source>
        <dbReference type="Proteomes" id="UP000271098"/>
    </source>
</evidence>
<dbReference type="EMBL" id="UYRT01108293">
    <property type="protein sequence ID" value="VDN45027.1"/>
    <property type="molecule type" value="Genomic_DNA"/>
</dbReference>
<dbReference type="WBParaSite" id="GPUH_0002607401-mRNA-1">
    <property type="protein sequence ID" value="GPUH_0002607401-mRNA-1"/>
    <property type="gene ID" value="GPUH_0002607401"/>
</dbReference>
<evidence type="ECO:0000313" key="3">
    <source>
        <dbReference type="WBParaSite" id="GPUH_0002607401-mRNA-1"/>
    </source>
</evidence>
<reference evidence="3" key="1">
    <citation type="submission" date="2016-06" db="UniProtKB">
        <authorList>
            <consortium name="WormBaseParasite"/>
        </authorList>
    </citation>
    <scope>IDENTIFICATION</scope>
</reference>
<name>A0A183EYK3_9BILA</name>
<dbReference type="AlphaFoldDB" id="A0A183EYK3"/>
<keyword evidence="2" id="KW-1185">Reference proteome</keyword>
<gene>
    <name evidence="1" type="ORF">GPUH_LOCUS26044</name>
</gene>